<dbReference type="Gene3D" id="3.40.50.2000">
    <property type="entry name" value="Glycogen Phosphorylase B"/>
    <property type="match status" value="2"/>
</dbReference>
<evidence type="ECO:0000256" key="11">
    <source>
        <dbReference type="SAM" id="Phobius"/>
    </source>
</evidence>
<accession>A0A5E4MWG3</accession>
<keyword evidence="3" id="KW-0328">Glycosyltransferase</keyword>
<dbReference type="Pfam" id="PF00201">
    <property type="entry name" value="UDPGT"/>
    <property type="match status" value="1"/>
</dbReference>
<sequence>MDFIKVCTTIIFIIQPVAFSNGAQVFAIVPMYGRSHWNVMDAVLQTLVSAGHNVTVVTPFIKNEKITNYTQIDSSPYLKRSSSAPFEMIFGSNGIDFLIKTHQTTCEALYESKEFWTALESNKYDIFITQLLGSGCDSYIAYKLQVPMIAVSSSAFPTQFNGPNGNQLVPSCTSTLNVPLACPQTFWDRLLNSYDYVLANTLRWWYDRRATEIGRQYFGEDAPDGYALLQKMALVFVNSHFTFHSPRPWTPNLIEIGGIHVTDPKPLPEDIQQFIDDAPDDGVIYFSFGSTVKMDSLPTRMQNSLRDAFAEMPQRILWKYDADKMENQPRNVMIKKWFPQRDILAHPKVKLLIYHGGLSGMYEAINNQVPILGIPLFSDQHRNLANSIHLGLGLSLDAEKLNKQSLLAAVREIITNKKYKKNVQDLYRMFKDRPMSPKELVAYWTEYTINHGDVDNNIRTTAIRLPWYEYYLLDVTLVISLTLLTALAILLYALVLTKKILRPLKKYKSD</sequence>
<comment type="similarity">
    <text evidence="2">Belongs to the UDP-glycosyltransferase family.</text>
</comment>
<reference evidence="13 14" key="1">
    <citation type="submission" date="2019-08" db="EMBL/GenBank/DDBJ databases">
        <authorList>
            <person name="Alioto T."/>
            <person name="Alioto T."/>
            <person name="Gomez Garrido J."/>
        </authorList>
    </citation>
    <scope>NUCLEOTIDE SEQUENCE [LARGE SCALE GENOMIC DNA]</scope>
</reference>
<dbReference type="AlphaFoldDB" id="A0A5E4MWG3"/>
<proteinExistence type="inferred from homology"/>
<dbReference type="InterPro" id="IPR002213">
    <property type="entry name" value="UDP_glucos_trans"/>
</dbReference>
<keyword evidence="14" id="KW-1185">Reference proteome</keyword>
<evidence type="ECO:0000313" key="13">
    <source>
        <dbReference type="EMBL" id="VVC35879.1"/>
    </source>
</evidence>
<dbReference type="CDD" id="cd03784">
    <property type="entry name" value="GT1_Gtf-like"/>
    <property type="match status" value="1"/>
</dbReference>
<evidence type="ECO:0000256" key="5">
    <source>
        <dbReference type="ARBA" id="ARBA00022692"/>
    </source>
</evidence>
<evidence type="ECO:0000256" key="3">
    <source>
        <dbReference type="ARBA" id="ARBA00022676"/>
    </source>
</evidence>
<dbReference type="PANTHER" id="PTHR48043:SF114">
    <property type="entry name" value="IP04436P-RELATED"/>
    <property type="match status" value="1"/>
</dbReference>
<keyword evidence="9" id="KW-0325">Glycoprotein</keyword>
<evidence type="ECO:0000256" key="1">
    <source>
        <dbReference type="ARBA" id="ARBA00004240"/>
    </source>
</evidence>
<dbReference type="Proteomes" id="UP000325440">
    <property type="component" value="Unassembled WGS sequence"/>
</dbReference>
<feature type="chain" id="PRO_5022683185" evidence="12">
    <location>
        <begin position="23"/>
        <end position="510"/>
    </location>
</feature>
<feature type="signal peptide" evidence="12">
    <location>
        <begin position="1"/>
        <end position="22"/>
    </location>
</feature>
<dbReference type="GO" id="GO:0008194">
    <property type="term" value="F:UDP-glycosyltransferase activity"/>
    <property type="evidence" value="ECO:0007669"/>
    <property type="project" value="InterPro"/>
</dbReference>
<dbReference type="InterPro" id="IPR050271">
    <property type="entry name" value="UDP-glycosyltransferase"/>
</dbReference>
<evidence type="ECO:0000256" key="10">
    <source>
        <dbReference type="ARBA" id="ARBA00046288"/>
    </source>
</evidence>
<evidence type="ECO:0000256" key="7">
    <source>
        <dbReference type="ARBA" id="ARBA00022989"/>
    </source>
</evidence>
<evidence type="ECO:0000256" key="2">
    <source>
        <dbReference type="ARBA" id="ARBA00009995"/>
    </source>
</evidence>
<organism evidence="13 14">
    <name type="scientific">Cinara cedri</name>
    <dbReference type="NCBI Taxonomy" id="506608"/>
    <lineage>
        <taxon>Eukaryota</taxon>
        <taxon>Metazoa</taxon>
        <taxon>Ecdysozoa</taxon>
        <taxon>Arthropoda</taxon>
        <taxon>Hexapoda</taxon>
        <taxon>Insecta</taxon>
        <taxon>Pterygota</taxon>
        <taxon>Neoptera</taxon>
        <taxon>Paraneoptera</taxon>
        <taxon>Hemiptera</taxon>
        <taxon>Sternorrhyncha</taxon>
        <taxon>Aphidomorpha</taxon>
        <taxon>Aphidoidea</taxon>
        <taxon>Aphididae</taxon>
        <taxon>Lachninae</taxon>
        <taxon>Cinara</taxon>
    </lineage>
</organism>
<dbReference type="PANTHER" id="PTHR48043">
    <property type="entry name" value="EG:EG0003.4 PROTEIN-RELATED"/>
    <property type="match status" value="1"/>
</dbReference>
<evidence type="ECO:0000256" key="8">
    <source>
        <dbReference type="ARBA" id="ARBA00023136"/>
    </source>
</evidence>
<evidence type="ECO:0000256" key="9">
    <source>
        <dbReference type="ARBA" id="ARBA00023180"/>
    </source>
</evidence>
<keyword evidence="6" id="KW-0256">Endoplasmic reticulum</keyword>
<evidence type="ECO:0000313" key="14">
    <source>
        <dbReference type="Proteomes" id="UP000325440"/>
    </source>
</evidence>
<name>A0A5E4MWG3_9HEMI</name>
<feature type="transmembrane region" description="Helical" evidence="11">
    <location>
        <begin position="470"/>
        <end position="496"/>
    </location>
</feature>
<comment type="subcellular location">
    <subcellularLocation>
        <location evidence="10">Endomembrane system</location>
        <topology evidence="10">Single-pass type I membrane protein</topology>
    </subcellularLocation>
    <subcellularLocation>
        <location evidence="1">Endoplasmic reticulum</location>
    </subcellularLocation>
</comment>
<dbReference type="EMBL" id="CABPRJ010001428">
    <property type="protein sequence ID" value="VVC35879.1"/>
    <property type="molecule type" value="Genomic_DNA"/>
</dbReference>
<dbReference type="GO" id="GO:0005783">
    <property type="term" value="C:endoplasmic reticulum"/>
    <property type="evidence" value="ECO:0007669"/>
    <property type="project" value="UniProtKB-SubCell"/>
</dbReference>
<keyword evidence="5 11" id="KW-0812">Transmembrane</keyword>
<evidence type="ECO:0000256" key="12">
    <source>
        <dbReference type="SAM" id="SignalP"/>
    </source>
</evidence>
<protein>
    <submittedName>
        <fullName evidence="13">UDP-glucuronosyl/UDP-glucosyltransferase</fullName>
    </submittedName>
</protein>
<dbReference type="FunFam" id="3.40.50.2000:FF:000050">
    <property type="entry name" value="UDP-glucuronosyltransferase"/>
    <property type="match status" value="1"/>
</dbReference>
<evidence type="ECO:0000256" key="4">
    <source>
        <dbReference type="ARBA" id="ARBA00022679"/>
    </source>
</evidence>
<keyword evidence="7 11" id="KW-1133">Transmembrane helix</keyword>
<keyword evidence="12" id="KW-0732">Signal</keyword>
<dbReference type="OrthoDB" id="5835829at2759"/>
<keyword evidence="4 13" id="KW-0808">Transferase</keyword>
<dbReference type="SUPFAM" id="SSF53756">
    <property type="entry name" value="UDP-Glycosyltransferase/glycogen phosphorylase"/>
    <property type="match status" value="1"/>
</dbReference>
<evidence type="ECO:0000256" key="6">
    <source>
        <dbReference type="ARBA" id="ARBA00022824"/>
    </source>
</evidence>
<gene>
    <name evidence="13" type="ORF">CINCED_3A021909</name>
</gene>
<keyword evidence="8 11" id="KW-0472">Membrane</keyword>